<dbReference type="InterPro" id="IPR036188">
    <property type="entry name" value="FAD/NAD-bd_sf"/>
</dbReference>
<dbReference type="AlphaFoldDB" id="A0A3L9Y901"/>
<dbReference type="GO" id="GO:0050361">
    <property type="term" value="F:tryptophan 2-monooxygenase activity"/>
    <property type="evidence" value="ECO:0007669"/>
    <property type="project" value="UniProtKB-EC"/>
</dbReference>
<evidence type="ECO:0000256" key="2">
    <source>
        <dbReference type="ARBA" id="ARBA00005833"/>
    </source>
</evidence>
<dbReference type="EC" id="1.13.12.3" evidence="3"/>
<comment type="similarity">
    <text evidence="2">Belongs to the tryptophan 2-monooxygenase family.</text>
</comment>
<dbReference type="Pfam" id="PF01593">
    <property type="entry name" value="Amino_oxidase"/>
    <property type="match status" value="1"/>
</dbReference>
<accession>A0A3L9Y901</accession>
<proteinExistence type="inferred from homology"/>
<comment type="caution">
    <text evidence="9">The sequence shown here is derived from an EMBL/GenBank/DDBJ whole genome shotgun (WGS) entry which is preliminary data.</text>
</comment>
<dbReference type="PANTHER" id="PTHR10742">
    <property type="entry name" value="FLAVIN MONOAMINE OXIDASE"/>
    <property type="match status" value="1"/>
</dbReference>
<evidence type="ECO:0000256" key="5">
    <source>
        <dbReference type="ARBA" id="ARBA00023070"/>
    </source>
</evidence>
<feature type="domain" description="Amine oxidase" evidence="8">
    <location>
        <begin position="22"/>
        <end position="115"/>
    </location>
</feature>
<organism evidence="9 10">
    <name type="scientific">Rhodophyticola porphyridii</name>
    <dbReference type="NCBI Taxonomy" id="1852017"/>
    <lineage>
        <taxon>Bacteria</taxon>
        <taxon>Pseudomonadati</taxon>
        <taxon>Pseudomonadota</taxon>
        <taxon>Alphaproteobacteria</taxon>
        <taxon>Rhodobacterales</taxon>
        <taxon>Roseobacteraceae</taxon>
        <taxon>Rhodophyticola</taxon>
    </lineage>
</organism>
<reference evidence="9 10" key="1">
    <citation type="submission" date="2018-10" db="EMBL/GenBank/DDBJ databases">
        <authorList>
            <person name="Jung H.S."/>
            <person name="Jeon C.O."/>
        </authorList>
    </citation>
    <scope>NUCLEOTIDE SEQUENCE [LARGE SCALE GENOMIC DNA]</scope>
    <source>
        <strain evidence="9 10">MA-7-27</strain>
    </source>
</reference>
<evidence type="ECO:0000256" key="7">
    <source>
        <dbReference type="SAM" id="MobiDB-lite"/>
    </source>
</evidence>
<comment type="catalytic activity">
    <reaction evidence="6">
        <text>L-tryptophan + O2 = indole-3-acetamide + CO2 + H2O</text>
        <dbReference type="Rhea" id="RHEA:16165"/>
        <dbReference type="ChEBI" id="CHEBI:15377"/>
        <dbReference type="ChEBI" id="CHEBI:15379"/>
        <dbReference type="ChEBI" id="CHEBI:16031"/>
        <dbReference type="ChEBI" id="CHEBI:16526"/>
        <dbReference type="ChEBI" id="CHEBI:57912"/>
        <dbReference type="EC" id="1.13.12.3"/>
    </reaction>
</comment>
<dbReference type="PANTHER" id="PTHR10742:SF410">
    <property type="entry name" value="LYSINE-SPECIFIC HISTONE DEMETHYLASE 2"/>
    <property type="match status" value="1"/>
</dbReference>
<dbReference type="InterPro" id="IPR050281">
    <property type="entry name" value="Flavin_monoamine_oxidase"/>
</dbReference>
<evidence type="ECO:0000259" key="8">
    <source>
        <dbReference type="Pfam" id="PF01593"/>
    </source>
</evidence>
<protein>
    <recommendedName>
        <fullName evidence="4">Tryptophan 2-monooxygenase</fullName>
        <ecNumber evidence="3">1.13.12.3</ecNumber>
    </recommendedName>
</protein>
<comment type="pathway">
    <text evidence="1">Plant hormone metabolism; auxin biosynthesis.</text>
</comment>
<evidence type="ECO:0000256" key="1">
    <source>
        <dbReference type="ARBA" id="ARBA00004814"/>
    </source>
</evidence>
<evidence type="ECO:0000256" key="6">
    <source>
        <dbReference type="ARBA" id="ARBA00047321"/>
    </source>
</evidence>
<dbReference type="Proteomes" id="UP000281343">
    <property type="component" value="Unassembled WGS sequence"/>
</dbReference>
<gene>
    <name evidence="9" type="ORF">D9R08_02260</name>
</gene>
<dbReference type="InterPro" id="IPR002937">
    <property type="entry name" value="Amino_oxidase"/>
</dbReference>
<dbReference type="SUPFAM" id="SSF51905">
    <property type="entry name" value="FAD/NAD(P)-binding domain"/>
    <property type="match status" value="1"/>
</dbReference>
<sequence length="287" mass="31377">MWLNYLFSMDFHDVVIVGAGAAGIGAGLELAGTGLNFVVLEAADRVGGRALTDTSGLPVAWDHGCHWLHSADINPLVAWADRLGAAYRTEDRVDHFAIWQAGRFVSATELAEARAATLAAFDAIEAAFEAENDVSIQEILPDAGRWNAGVRCVLQTMAGANPEKVSAPDYFDGEDTDLNWPVISGYGDIFFADGLQPSDQTECAGRKGAARGGLGHARYVRRHDIGKGRDHHRLDRRSGLGFDRLLARIHDRTARHHWRPALRQVRKSGPCGDRPPSGDRREDLLYD</sequence>
<evidence type="ECO:0000313" key="10">
    <source>
        <dbReference type="Proteomes" id="UP000281343"/>
    </source>
</evidence>
<dbReference type="EMBL" id="RCNT01000001">
    <property type="protein sequence ID" value="RMA43768.1"/>
    <property type="molecule type" value="Genomic_DNA"/>
</dbReference>
<name>A0A3L9Y901_9RHOB</name>
<keyword evidence="5" id="KW-0073">Auxin biosynthesis</keyword>
<feature type="region of interest" description="Disordered" evidence="7">
    <location>
        <begin position="265"/>
        <end position="287"/>
    </location>
</feature>
<dbReference type="OrthoDB" id="9790035at2"/>
<keyword evidence="10" id="KW-1185">Reference proteome</keyword>
<dbReference type="GO" id="GO:0009851">
    <property type="term" value="P:auxin biosynthetic process"/>
    <property type="evidence" value="ECO:0007669"/>
    <property type="project" value="UniProtKB-KW"/>
</dbReference>
<evidence type="ECO:0000313" key="9">
    <source>
        <dbReference type="EMBL" id="RMA43768.1"/>
    </source>
</evidence>
<dbReference type="Gene3D" id="3.50.50.60">
    <property type="entry name" value="FAD/NAD(P)-binding domain"/>
    <property type="match status" value="1"/>
</dbReference>
<feature type="compositionally biased region" description="Basic and acidic residues" evidence="7">
    <location>
        <begin position="276"/>
        <end position="287"/>
    </location>
</feature>
<evidence type="ECO:0000256" key="4">
    <source>
        <dbReference type="ARBA" id="ARBA00017871"/>
    </source>
</evidence>
<evidence type="ECO:0000256" key="3">
    <source>
        <dbReference type="ARBA" id="ARBA00012535"/>
    </source>
</evidence>